<keyword evidence="1" id="KW-0734">Signal transduction inhibitor</keyword>
<dbReference type="SMART" id="SM00315">
    <property type="entry name" value="RGS"/>
    <property type="match status" value="1"/>
</dbReference>
<dbReference type="Ensembl" id="ENSCSAVT00000011688.1">
    <property type="protein sequence ID" value="ENSCSAVP00000011554.1"/>
    <property type="gene ID" value="ENSCSAVG00000006771.1"/>
</dbReference>
<protein>
    <recommendedName>
        <fullName evidence="2">RGS domain-containing protein</fullName>
    </recommendedName>
</protein>
<dbReference type="eggNOG" id="KOG3589">
    <property type="taxonomic scope" value="Eukaryota"/>
</dbReference>
<evidence type="ECO:0000259" key="2">
    <source>
        <dbReference type="PROSITE" id="PS50132"/>
    </source>
</evidence>
<evidence type="ECO:0000313" key="3">
    <source>
        <dbReference type="Ensembl" id="ENSCSAVP00000011554.1"/>
    </source>
</evidence>
<dbReference type="PANTHER" id="PTHR45746">
    <property type="entry name" value="LP21163P"/>
    <property type="match status" value="1"/>
</dbReference>
<dbReference type="GO" id="GO:0009968">
    <property type="term" value="P:negative regulation of signal transduction"/>
    <property type="evidence" value="ECO:0007669"/>
    <property type="project" value="UniProtKB-KW"/>
</dbReference>
<accession>H2Z1U2</accession>
<proteinExistence type="predicted"/>
<dbReference type="InterPro" id="IPR044926">
    <property type="entry name" value="RGS_subdomain_2"/>
</dbReference>
<dbReference type="InterPro" id="IPR036305">
    <property type="entry name" value="RGS_sf"/>
</dbReference>
<dbReference type="PROSITE" id="PS50132">
    <property type="entry name" value="RGS"/>
    <property type="match status" value="1"/>
</dbReference>
<reference evidence="3" key="2">
    <citation type="submission" date="2025-08" db="UniProtKB">
        <authorList>
            <consortium name="Ensembl"/>
        </authorList>
    </citation>
    <scope>IDENTIFICATION</scope>
</reference>
<dbReference type="SUPFAM" id="SSF48097">
    <property type="entry name" value="Regulator of G-protein signaling, RGS"/>
    <property type="match status" value="1"/>
</dbReference>
<name>H2Z1U2_CIOSA</name>
<dbReference type="Pfam" id="PF00615">
    <property type="entry name" value="RGS"/>
    <property type="match status" value="1"/>
</dbReference>
<dbReference type="STRING" id="51511.ENSCSAVP00000011554"/>
<sequence>MLIQSEIGQQYFEEHLKKEFSDENLYFYCEVVNLKCAKEKEVEQLIKSIFTDYISPNGSTPVNIDTTIVKHVKQELKANKSRHIFDTALDHIYTLMRKDSYKRFLTSPIYKEALNNAKHPCKPRKEKGGLPEFGDFPSSCRRKSQKILGTQRRVTVDVQQTIRFELVFISSKSERRFISLFLFISYDYKMLLKSNVEGKHNKPLDEIKHHYNNGKIV</sequence>
<dbReference type="GO" id="GO:0008277">
    <property type="term" value="P:regulation of G protein-coupled receptor signaling pathway"/>
    <property type="evidence" value="ECO:0007669"/>
    <property type="project" value="InterPro"/>
</dbReference>
<dbReference type="InParanoid" id="H2Z1U2"/>
<dbReference type="GO" id="GO:0043005">
    <property type="term" value="C:neuron projection"/>
    <property type="evidence" value="ECO:0007669"/>
    <property type="project" value="TreeGrafter"/>
</dbReference>
<organism evidence="3 4">
    <name type="scientific">Ciona savignyi</name>
    <name type="common">Pacific transparent sea squirt</name>
    <dbReference type="NCBI Taxonomy" id="51511"/>
    <lineage>
        <taxon>Eukaryota</taxon>
        <taxon>Metazoa</taxon>
        <taxon>Chordata</taxon>
        <taxon>Tunicata</taxon>
        <taxon>Ascidiacea</taxon>
        <taxon>Phlebobranchia</taxon>
        <taxon>Cionidae</taxon>
        <taxon>Ciona</taxon>
    </lineage>
</organism>
<feature type="domain" description="RGS" evidence="2">
    <location>
        <begin position="1"/>
        <end position="114"/>
    </location>
</feature>
<evidence type="ECO:0000256" key="1">
    <source>
        <dbReference type="ARBA" id="ARBA00022700"/>
    </source>
</evidence>
<dbReference type="AlphaFoldDB" id="H2Z1U2"/>
<dbReference type="PRINTS" id="PR01301">
    <property type="entry name" value="RGSPROTEIN"/>
</dbReference>
<dbReference type="Gene3D" id="1.10.167.10">
    <property type="entry name" value="Regulator of G-protein Signalling 4, domain 2"/>
    <property type="match status" value="1"/>
</dbReference>
<reference evidence="3" key="3">
    <citation type="submission" date="2025-09" db="UniProtKB">
        <authorList>
            <consortium name="Ensembl"/>
        </authorList>
    </citation>
    <scope>IDENTIFICATION</scope>
</reference>
<evidence type="ECO:0000313" key="4">
    <source>
        <dbReference type="Proteomes" id="UP000007875"/>
    </source>
</evidence>
<keyword evidence="4" id="KW-1185">Reference proteome</keyword>
<dbReference type="GO" id="GO:0005096">
    <property type="term" value="F:GTPase activator activity"/>
    <property type="evidence" value="ECO:0007669"/>
    <property type="project" value="TreeGrafter"/>
</dbReference>
<dbReference type="HOGENOM" id="CLU_1271908_0_0_1"/>
<dbReference type="InterPro" id="IPR047016">
    <property type="entry name" value="RGS6/7/9/11"/>
</dbReference>
<dbReference type="GeneTree" id="ENSGT00940000170158"/>
<dbReference type="Proteomes" id="UP000007875">
    <property type="component" value="Unassembled WGS sequence"/>
</dbReference>
<dbReference type="GO" id="GO:0005737">
    <property type="term" value="C:cytoplasm"/>
    <property type="evidence" value="ECO:0007669"/>
    <property type="project" value="TreeGrafter"/>
</dbReference>
<dbReference type="InterPro" id="IPR016137">
    <property type="entry name" value="RGS"/>
</dbReference>
<reference evidence="4" key="1">
    <citation type="submission" date="2003-08" db="EMBL/GenBank/DDBJ databases">
        <authorList>
            <person name="Birren B."/>
            <person name="Nusbaum C."/>
            <person name="Abebe A."/>
            <person name="Abouelleil A."/>
            <person name="Adekoya E."/>
            <person name="Ait-zahra M."/>
            <person name="Allen N."/>
            <person name="Allen T."/>
            <person name="An P."/>
            <person name="Anderson M."/>
            <person name="Anderson S."/>
            <person name="Arachchi H."/>
            <person name="Armbruster J."/>
            <person name="Bachantsang P."/>
            <person name="Baldwin J."/>
            <person name="Barry A."/>
            <person name="Bayul T."/>
            <person name="Blitshsteyn B."/>
            <person name="Bloom T."/>
            <person name="Blye J."/>
            <person name="Boguslavskiy L."/>
            <person name="Borowsky M."/>
            <person name="Boukhgalter B."/>
            <person name="Brunache A."/>
            <person name="Butler J."/>
            <person name="Calixte N."/>
            <person name="Calvo S."/>
            <person name="Camarata J."/>
            <person name="Campo K."/>
            <person name="Chang J."/>
            <person name="Cheshatsang Y."/>
            <person name="Citroen M."/>
            <person name="Collymore A."/>
            <person name="Considine T."/>
            <person name="Cook A."/>
            <person name="Cooke P."/>
            <person name="Corum B."/>
            <person name="Cuomo C."/>
            <person name="David R."/>
            <person name="Dawoe T."/>
            <person name="Degray S."/>
            <person name="Dodge S."/>
            <person name="Dooley K."/>
            <person name="Dorje P."/>
            <person name="Dorjee K."/>
            <person name="Dorris L."/>
            <person name="Duffey N."/>
            <person name="Dupes A."/>
            <person name="Elkins T."/>
            <person name="Engels R."/>
            <person name="Erickson J."/>
            <person name="Farina A."/>
            <person name="Faro S."/>
            <person name="Ferreira P."/>
            <person name="Fischer H."/>
            <person name="Fitzgerald M."/>
            <person name="Foley K."/>
            <person name="Gage D."/>
            <person name="Galagan J."/>
            <person name="Gearin G."/>
            <person name="Gnerre S."/>
            <person name="Gnirke A."/>
            <person name="Goyette A."/>
            <person name="Graham J."/>
            <person name="Grandbois E."/>
            <person name="Gyaltsen K."/>
            <person name="Hafez N."/>
            <person name="Hagopian D."/>
            <person name="Hagos B."/>
            <person name="Hall J."/>
            <person name="Hatcher B."/>
            <person name="Heller A."/>
            <person name="Higgins H."/>
            <person name="Honan T."/>
            <person name="Horn A."/>
            <person name="Houde N."/>
            <person name="Hughes L."/>
            <person name="Hulme W."/>
            <person name="Husby E."/>
            <person name="Iliev I."/>
            <person name="Jaffe D."/>
            <person name="Jones C."/>
            <person name="Kamal M."/>
            <person name="Kamat A."/>
            <person name="Kamvysselis M."/>
            <person name="Karlsson E."/>
            <person name="Kells C."/>
            <person name="Kieu A."/>
            <person name="Kisner P."/>
            <person name="Kodira C."/>
            <person name="Kulbokas E."/>
            <person name="Labutti K."/>
            <person name="Lama D."/>
            <person name="Landers T."/>
            <person name="Leger J."/>
            <person name="Levine S."/>
            <person name="Lewis D."/>
            <person name="Lewis T."/>
            <person name="Lindblad-toh K."/>
            <person name="Liu X."/>
            <person name="Lokyitsang T."/>
            <person name="Lokyitsang Y."/>
            <person name="Lucien O."/>
            <person name="Lui A."/>
            <person name="Ma L.J."/>
            <person name="Mabbitt R."/>
            <person name="Macdonald J."/>
            <person name="Maclean C."/>
            <person name="Major J."/>
            <person name="Manning J."/>
            <person name="Marabella R."/>
            <person name="Maru K."/>
            <person name="Matthews C."/>
            <person name="Mauceli E."/>
            <person name="Mccarthy M."/>
            <person name="Mcdonough S."/>
            <person name="Mcghee T."/>
            <person name="Meldrim J."/>
            <person name="Meneus L."/>
            <person name="Mesirov J."/>
            <person name="Mihalev A."/>
            <person name="Mihova T."/>
            <person name="Mikkelsen T."/>
            <person name="Mlenga V."/>
            <person name="Moru K."/>
            <person name="Mozes J."/>
            <person name="Mulrain L."/>
            <person name="Munson G."/>
            <person name="Naylor J."/>
            <person name="Newes C."/>
            <person name="Nguyen C."/>
            <person name="Nguyen N."/>
            <person name="Nguyen T."/>
            <person name="Nicol R."/>
            <person name="Nielsen C."/>
            <person name="Nizzari M."/>
            <person name="Norbu C."/>
            <person name="Norbu N."/>
            <person name="O'donnell P."/>
            <person name="Okoawo O."/>
            <person name="O'leary S."/>
            <person name="Omotosho B."/>
            <person name="O'neill K."/>
            <person name="Osman S."/>
            <person name="Parker S."/>
            <person name="Perrin D."/>
            <person name="Phunkhang P."/>
            <person name="Piqani B."/>
            <person name="Purcell S."/>
            <person name="Rachupka T."/>
            <person name="Ramasamy U."/>
            <person name="Rameau R."/>
            <person name="Ray V."/>
            <person name="Raymond C."/>
            <person name="Retta R."/>
            <person name="Richardson S."/>
            <person name="Rise C."/>
            <person name="Rodriguez J."/>
            <person name="Rogers J."/>
            <person name="Rogov P."/>
            <person name="Rutman M."/>
            <person name="Schupbach R."/>
            <person name="Seaman C."/>
            <person name="Settipalli S."/>
            <person name="Sharpe T."/>
            <person name="Sheridan J."/>
            <person name="Sherpa N."/>
            <person name="Shi J."/>
            <person name="Smirnov S."/>
            <person name="Smith C."/>
            <person name="Sougnez C."/>
            <person name="Spencer B."/>
            <person name="Stalker J."/>
            <person name="Stange-thomann N."/>
            <person name="Stavropoulos S."/>
            <person name="Stetson K."/>
            <person name="Stone C."/>
            <person name="Stone S."/>
            <person name="Stubbs M."/>
            <person name="Talamas J."/>
            <person name="Tchuinga P."/>
            <person name="Tenzing P."/>
            <person name="Tesfaye S."/>
            <person name="Theodore J."/>
            <person name="Thoulutsang Y."/>
            <person name="Topham K."/>
            <person name="Towey S."/>
            <person name="Tsamla T."/>
            <person name="Tsomo N."/>
            <person name="Vallee D."/>
            <person name="Vassiliev H."/>
            <person name="Venkataraman V."/>
            <person name="Vinson J."/>
            <person name="Vo A."/>
            <person name="Wade C."/>
            <person name="Wang S."/>
            <person name="Wangchuk T."/>
            <person name="Wangdi T."/>
            <person name="Whittaker C."/>
            <person name="Wilkinson J."/>
            <person name="Wu Y."/>
            <person name="Wyman D."/>
            <person name="Yadav S."/>
            <person name="Yang S."/>
            <person name="Yang X."/>
            <person name="Yeager S."/>
            <person name="Yee E."/>
            <person name="Young G."/>
            <person name="Zainoun J."/>
            <person name="Zembeck L."/>
            <person name="Zimmer A."/>
            <person name="Zody M."/>
            <person name="Lander E."/>
        </authorList>
    </citation>
    <scope>NUCLEOTIDE SEQUENCE [LARGE SCALE GENOMIC DNA]</scope>
</reference>
<dbReference type="PANTHER" id="PTHR45746:SF6">
    <property type="entry name" value="LP21163P"/>
    <property type="match status" value="1"/>
</dbReference>